<reference evidence="11 12" key="1">
    <citation type="submission" date="2024-01" db="EMBL/GenBank/DDBJ databases">
        <title>Genome assemblies of Stephania.</title>
        <authorList>
            <person name="Yang L."/>
        </authorList>
    </citation>
    <scope>NUCLEOTIDE SEQUENCE [LARGE SCALE GENOMIC DNA]</scope>
    <source>
        <strain evidence="11">JXDWG</strain>
        <tissue evidence="11">Leaf</tissue>
    </source>
</reference>
<evidence type="ECO:0000256" key="9">
    <source>
        <dbReference type="SAM" id="SignalP"/>
    </source>
</evidence>
<gene>
    <name evidence="11" type="ORF">Scep_008183</name>
</gene>
<dbReference type="Gene3D" id="1.10.132.130">
    <property type="match status" value="1"/>
</dbReference>
<dbReference type="AlphaFoldDB" id="A0AAP0PQQ2"/>
<dbReference type="InterPro" id="IPR043577">
    <property type="entry name" value="AE"/>
</dbReference>
<dbReference type="InterPro" id="IPR001096">
    <property type="entry name" value="Peptidase_C13"/>
</dbReference>
<protein>
    <recommendedName>
        <fullName evidence="10">Legumain prodomain domain-containing protein</fullName>
    </recommendedName>
</protein>
<name>A0AAP0PQQ2_9MAGN</name>
<evidence type="ECO:0000256" key="8">
    <source>
        <dbReference type="PIRSR" id="PIRSR019663-1"/>
    </source>
</evidence>
<keyword evidence="6" id="KW-1015">Disulfide bond</keyword>
<dbReference type="CDD" id="cd21115">
    <property type="entry name" value="legumain_C"/>
    <property type="match status" value="1"/>
</dbReference>
<dbReference type="Proteomes" id="UP001419268">
    <property type="component" value="Unassembled WGS sequence"/>
</dbReference>
<dbReference type="PANTHER" id="PTHR12000:SF50">
    <property type="entry name" value="VACUOLAR-PROCESSING ENZYME GAMMA-ISOZYME"/>
    <property type="match status" value="1"/>
</dbReference>
<dbReference type="GO" id="GO:0051603">
    <property type="term" value="P:proteolysis involved in protein catabolic process"/>
    <property type="evidence" value="ECO:0007669"/>
    <property type="project" value="InterPro"/>
</dbReference>
<evidence type="ECO:0000259" key="10">
    <source>
        <dbReference type="Pfam" id="PF20985"/>
    </source>
</evidence>
<dbReference type="InterPro" id="IPR048501">
    <property type="entry name" value="Legum_prodom"/>
</dbReference>
<keyword evidence="12" id="KW-1185">Reference proteome</keyword>
<evidence type="ECO:0000313" key="12">
    <source>
        <dbReference type="Proteomes" id="UP001419268"/>
    </source>
</evidence>
<feature type="chain" id="PRO_5043009615" description="Legumain prodomain domain-containing protein" evidence="9">
    <location>
        <begin position="22"/>
        <end position="498"/>
    </location>
</feature>
<dbReference type="FunFam" id="1.10.132.130:FF:000001">
    <property type="entry name" value="Vacuolar-processing enzyme beta-isozyme"/>
    <property type="match status" value="1"/>
</dbReference>
<accession>A0AAP0PQQ2</accession>
<keyword evidence="3 9" id="KW-0732">Signal</keyword>
<dbReference type="Gene3D" id="3.40.50.1460">
    <property type="match status" value="1"/>
</dbReference>
<sequence length="498" mass="55034">MIGYFAGLLILICLSISAVQSRSLDGLKLPSDVKVFTHRGEADGEDVGGTRWAVLIAGSNGYWNYRHQADVCHAYQILKSGGLKDENIVVFMYDDIAFNEYNPVQGSIINNPHGENVYHGVPKDYTGDNVTVDNFFAVLLGNKSGLTGGSGKVVDSGPDDHIFVYYTDHGGPGVLGMPSTAPYLYANDLIEVLKKKHASGTYKSLVFYIEACESGSIFEGLLPEGMNIYATTASNAEESSWGTYCPGMIPPPPPEFDTCLGDLYSIAWMEDSDTHNLRTESLKQQYKVVNDSDFCLSLPGNVKKRTLNNNRSEGSHVMQYGDIKLDKNHLYLYFGTNPANDNITFVDENSLPRYVEAVNQRDADLLHFWLKYNKAPEGSTEKLKAQKNLHDVMRHRVHIDNSVNLIGELLFGYEEGGKILKFVRPAGQPLVNDWTCLKNMVSTFETHCGSLAQYGMKHMRAFANMCNAGASKEQMAEVSAQACANLPTSSWNSFISTT</sequence>
<dbReference type="PIRSF" id="PIRSF019663">
    <property type="entry name" value="Legumain"/>
    <property type="match status" value="1"/>
</dbReference>
<proteinExistence type="inferred from homology"/>
<dbReference type="PANTHER" id="PTHR12000">
    <property type="entry name" value="HEMOGLOBINASE FAMILY MEMBER"/>
    <property type="match status" value="1"/>
</dbReference>
<dbReference type="Pfam" id="PF20985">
    <property type="entry name" value="Legum_prodom"/>
    <property type="match status" value="1"/>
</dbReference>
<dbReference type="EMBL" id="JBBNAG010000003">
    <property type="protein sequence ID" value="KAK9149426.1"/>
    <property type="molecule type" value="Genomic_DNA"/>
</dbReference>
<evidence type="ECO:0000256" key="1">
    <source>
        <dbReference type="ARBA" id="ARBA00009941"/>
    </source>
</evidence>
<keyword evidence="7" id="KW-0325">Glycoprotein</keyword>
<evidence type="ECO:0000256" key="4">
    <source>
        <dbReference type="ARBA" id="ARBA00022801"/>
    </source>
</evidence>
<evidence type="ECO:0000256" key="5">
    <source>
        <dbReference type="ARBA" id="ARBA00022807"/>
    </source>
</evidence>
<comment type="similarity">
    <text evidence="1">Belongs to the peptidase C13 family.</text>
</comment>
<keyword evidence="5" id="KW-0788">Thiol protease</keyword>
<dbReference type="FunFam" id="3.40.50.1460:FF:000005">
    <property type="entry name" value="Vacuolar-processing enzyme beta-isozyme"/>
    <property type="match status" value="1"/>
</dbReference>
<evidence type="ECO:0000313" key="11">
    <source>
        <dbReference type="EMBL" id="KAK9149426.1"/>
    </source>
</evidence>
<dbReference type="GO" id="GO:0006624">
    <property type="term" value="P:vacuolar protein processing"/>
    <property type="evidence" value="ECO:0007669"/>
    <property type="project" value="TreeGrafter"/>
</dbReference>
<evidence type="ECO:0000256" key="3">
    <source>
        <dbReference type="ARBA" id="ARBA00022729"/>
    </source>
</evidence>
<feature type="active site" evidence="8">
    <location>
        <position position="169"/>
    </location>
</feature>
<comment type="caution">
    <text evidence="11">The sequence shown here is derived from an EMBL/GenBank/DDBJ whole genome shotgun (WGS) entry which is preliminary data.</text>
</comment>
<dbReference type="GO" id="GO:0005773">
    <property type="term" value="C:vacuole"/>
    <property type="evidence" value="ECO:0007669"/>
    <property type="project" value="GOC"/>
</dbReference>
<dbReference type="GO" id="GO:0004197">
    <property type="term" value="F:cysteine-type endopeptidase activity"/>
    <property type="evidence" value="ECO:0007669"/>
    <property type="project" value="InterPro"/>
</dbReference>
<dbReference type="PRINTS" id="PR00776">
    <property type="entry name" value="HEMOGLOBNASE"/>
</dbReference>
<keyword evidence="4" id="KW-0378">Hydrolase</keyword>
<evidence type="ECO:0000256" key="2">
    <source>
        <dbReference type="ARBA" id="ARBA00022670"/>
    </source>
</evidence>
<evidence type="ECO:0000256" key="7">
    <source>
        <dbReference type="ARBA" id="ARBA00023180"/>
    </source>
</evidence>
<dbReference type="InterPro" id="IPR046427">
    <property type="entry name" value="Legumain_prodom_sf"/>
</dbReference>
<dbReference type="PIRSF" id="PIRSF500139">
    <property type="entry name" value="AE"/>
    <property type="match status" value="1"/>
</dbReference>
<evidence type="ECO:0000256" key="6">
    <source>
        <dbReference type="ARBA" id="ARBA00023157"/>
    </source>
</evidence>
<feature type="signal peptide" evidence="9">
    <location>
        <begin position="1"/>
        <end position="21"/>
    </location>
</feature>
<keyword evidence="2" id="KW-0645">Protease</keyword>
<dbReference type="Pfam" id="PF01650">
    <property type="entry name" value="Peptidase_C13"/>
    <property type="match status" value="1"/>
</dbReference>
<feature type="active site" description="Nucleophile" evidence="8">
    <location>
        <position position="212"/>
    </location>
</feature>
<organism evidence="11 12">
    <name type="scientific">Stephania cephalantha</name>
    <dbReference type="NCBI Taxonomy" id="152367"/>
    <lineage>
        <taxon>Eukaryota</taxon>
        <taxon>Viridiplantae</taxon>
        <taxon>Streptophyta</taxon>
        <taxon>Embryophyta</taxon>
        <taxon>Tracheophyta</taxon>
        <taxon>Spermatophyta</taxon>
        <taxon>Magnoliopsida</taxon>
        <taxon>Ranunculales</taxon>
        <taxon>Menispermaceae</taxon>
        <taxon>Menispermoideae</taxon>
        <taxon>Cissampelideae</taxon>
        <taxon>Stephania</taxon>
    </lineage>
</organism>
<feature type="domain" description="Legumain prodomain" evidence="10">
    <location>
        <begin position="387"/>
        <end position="483"/>
    </location>
</feature>